<evidence type="ECO:0000313" key="2">
    <source>
        <dbReference type="Proteomes" id="UP001230268"/>
    </source>
</evidence>
<reference evidence="1" key="1">
    <citation type="submission" date="2023-08" db="EMBL/GenBank/DDBJ databases">
        <title>Draft sequence of the Babesia gibsoni genome.</title>
        <authorList>
            <person name="Yamagishi J.Y."/>
            <person name="Xuan X.X."/>
        </authorList>
    </citation>
    <scope>NUCLEOTIDE SEQUENCE</scope>
    <source>
        <strain evidence="1">Azabu</strain>
    </source>
</reference>
<accession>A0AAD8LPW5</accession>
<organism evidence="1 2">
    <name type="scientific">Babesia gibsoni</name>
    <dbReference type="NCBI Taxonomy" id="33632"/>
    <lineage>
        <taxon>Eukaryota</taxon>
        <taxon>Sar</taxon>
        <taxon>Alveolata</taxon>
        <taxon>Apicomplexa</taxon>
        <taxon>Aconoidasida</taxon>
        <taxon>Piroplasmida</taxon>
        <taxon>Babesiidae</taxon>
        <taxon>Babesia</taxon>
    </lineage>
</organism>
<protein>
    <submittedName>
        <fullName evidence="1">Uncharacterized protein</fullName>
    </submittedName>
</protein>
<name>A0AAD8LPW5_BABGI</name>
<dbReference type="EMBL" id="JAVEPI010000004">
    <property type="protein sequence ID" value="KAK1442197.1"/>
    <property type="molecule type" value="Genomic_DNA"/>
</dbReference>
<evidence type="ECO:0000313" key="1">
    <source>
        <dbReference type="EMBL" id="KAK1442197.1"/>
    </source>
</evidence>
<keyword evidence="2" id="KW-1185">Reference proteome</keyword>
<dbReference type="Proteomes" id="UP001230268">
    <property type="component" value="Unassembled WGS sequence"/>
</dbReference>
<dbReference type="AlphaFoldDB" id="A0AAD8LPW5"/>
<sequence>MSQGKVLRSLTKHKWRHSTYVTDIHNLYVRDSSSQLPIAAGGLQDGRAVRQKIEFYSRLCGKVIQHLQKQRVSPNYQNVDTTRWVYSGLFFAVVHNLKDIHQKDIVVLLSALVKLLRAEHRRKNDFNALIVTVEGFLTSLMICSDHMITCVQRIAQGTQPTMHKWKYFANLMRAVTEKYKRSSSQNAMIHDRCNGDPPEMLEEAPYEHDVVPNEVNDEYDITACLAKEPSNTLFAHVMERSAKLKDFARLASVLYWLHHLGFPHETTKFFFHMLLNKMLSLGDIDHSETYPRDIISVLRYSFPFQIDSRTISKLYGYLSQWNKESILQLNLQDVKSLLECLLDTECFDQGLLVAIFTNLQLSLEKKDQPHRNSDASILHCYLSEKNRGETEEYALWDQTFMDFPALNHLAETFIAKDALIHFLRKHGCTAFYGRTQTARRLIHDEHIWNDIVAMLQTLSPTLEETKPYCLALIDHLTHTVVIT</sequence>
<comment type="caution">
    <text evidence="1">The sequence shown here is derived from an EMBL/GenBank/DDBJ whole genome shotgun (WGS) entry which is preliminary data.</text>
</comment>
<proteinExistence type="predicted"/>
<gene>
    <name evidence="1" type="ORF">BgAZ_402270</name>
</gene>